<protein>
    <submittedName>
        <fullName evidence="1">Uncharacterized protein</fullName>
    </submittedName>
</protein>
<gene>
    <name evidence="1" type="ORF">US99_C0009G0001</name>
</gene>
<accession>A0A0G0KTK5</accession>
<dbReference type="Proteomes" id="UP000034324">
    <property type="component" value="Unassembled WGS sequence"/>
</dbReference>
<comment type="caution">
    <text evidence="1">The sequence shown here is derived from an EMBL/GenBank/DDBJ whole genome shotgun (WGS) entry which is preliminary data.</text>
</comment>
<sequence length="67" mass="7610">MRKEWANISSFWWWVDLGFADLDLIGAEGAFGGGCFYLNCTEREVSSTDASLFRNDREGVDWPLSTL</sequence>
<feature type="non-terminal residue" evidence="1">
    <location>
        <position position="67"/>
    </location>
</feature>
<organism evidence="1 2">
    <name type="scientific">Candidatus Daviesbacteria bacterium GW2011_GWF2_38_6</name>
    <dbReference type="NCBI Taxonomy" id="1618432"/>
    <lineage>
        <taxon>Bacteria</taxon>
        <taxon>Candidatus Daviesiibacteriota</taxon>
    </lineage>
</organism>
<evidence type="ECO:0000313" key="2">
    <source>
        <dbReference type="Proteomes" id="UP000034324"/>
    </source>
</evidence>
<proteinExistence type="predicted"/>
<reference evidence="1 2" key="1">
    <citation type="journal article" date="2015" name="Nature">
        <title>rRNA introns, odd ribosomes, and small enigmatic genomes across a large radiation of phyla.</title>
        <authorList>
            <person name="Brown C.T."/>
            <person name="Hug L.A."/>
            <person name="Thomas B.C."/>
            <person name="Sharon I."/>
            <person name="Castelle C.J."/>
            <person name="Singh A."/>
            <person name="Wilkins M.J."/>
            <person name="Williams K.H."/>
            <person name="Banfield J.F."/>
        </authorList>
    </citation>
    <scope>NUCLEOTIDE SEQUENCE [LARGE SCALE GENOMIC DNA]</scope>
</reference>
<dbReference type="AlphaFoldDB" id="A0A0G0KTK5"/>
<dbReference type="EMBL" id="LBVC01000009">
    <property type="protein sequence ID" value="KKQ78860.1"/>
    <property type="molecule type" value="Genomic_DNA"/>
</dbReference>
<evidence type="ECO:0000313" key="1">
    <source>
        <dbReference type="EMBL" id="KKQ78860.1"/>
    </source>
</evidence>
<name>A0A0G0KTK5_9BACT</name>